<proteinExistence type="predicted"/>
<evidence type="ECO:0000313" key="3">
    <source>
        <dbReference type="Proteomes" id="UP000190989"/>
    </source>
</evidence>
<gene>
    <name evidence="2" type="ORF">SAMN06295987_104283</name>
</gene>
<dbReference type="STRING" id="428990.SAMN06295987_104283"/>
<organism evidence="2 3">
    <name type="scientific">Novosphingobium mathurense</name>
    <dbReference type="NCBI Taxonomy" id="428990"/>
    <lineage>
        <taxon>Bacteria</taxon>
        <taxon>Pseudomonadati</taxon>
        <taxon>Pseudomonadota</taxon>
        <taxon>Alphaproteobacteria</taxon>
        <taxon>Sphingomonadales</taxon>
        <taxon>Sphingomonadaceae</taxon>
        <taxon>Novosphingobium</taxon>
    </lineage>
</organism>
<keyword evidence="1" id="KW-1133">Transmembrane helix</keyword>
<dbReference type="RefSeq" id="WP_079730929.1">
    <property type="nucleotide sequence ID" value="NZ_FVZE01000004.1"/>
</dbReference>
<keyword evidence="1" id="KW-0472">Membrane</keyword>
<keyword evidence="1" id="KW-0812">Transmembrane</keyword>
<evidence type="ECO:0000256" key="1">
    <source>
        <dbReference type="SAM" id="Phobius"/>
    </source>
</evidence>
<name>A0A1U6I6R2_9SPHN</name>
<sequence length="79" mass="8768">MTTHDDIHRDMGRMEGRLEAVNDHLGKIDKTLESIDQRLAKIESREIERRGAWKVIVLVAGSIGGAVAMIANFLLGKVN</sequence>
<evidence type="ECO:0000313" key="2">
    <source>
        <dbReference type="EMBL" id="SLK03710.1"/>
    </source>
</evidence>
<keyword evidence="3" id="KW-1185">Reference proteome</keyword>
<evidence type="ECO:0008006" key="4">
    <source>
        <dbReference type="Google" id="ProtNLM"/>
    </source>
</evidence>
<reference evidence="3" key="1">
    <citation type="submission" date="2017-02" db="EMBL/GenBank/DDBJ databases">
        <authorList>
            <person name="Varghese N."/>
            <person name="Submissions S."/>
        </authorList>
    </citation>
    <scope>NUCLEOTIDE SEQUENCE [LARGE SCALE GENOMIC DNA]</scope>
    <source>
        <strain evidence="3">SM117</strain>
    </source>
</reference>
<feature type="transmembrane region" description="Helical" evidence="1">
    <location>
        <begin position="55"/>
        <end position="75"/>
    </location>
</feature>
<protein>
    <recommendedName>
        <fullName evidence="4">Haemolysin XhlA</fullName>
    </recommendedName>
</protein>
<dbReference type="AlphaFoldDB" id="A0A1U6I6R2"/>
<accession>A0A1U6I6R2</accession>
<dbReference type="EMBL" id="FVZE01000004">
    <property type="protein sequence ID" value="SLK03710.1"/>
    <property type="molecule type" value="Genomic_DNA"/>
</dbReference>
<dbReference type="Proteomes" id="UP000190989">
    <property type="component" value="Unassembled WGS sequence"/>
</dbReference>